<dbReference type="SUPFAM" id="SSF53244">
    <property type="entry name" value="MurD-like peptide ligases, peptide-binding domain"/>
    <property type="match status" value="1"/>
</dbReference>
<evidence type="ECO:0000256" key="5">
    <source>
        <dbReference type="ARBA" id="ARBA00022723"/>
    </source>
</evidence>
<dbReference type="PANTHER" id="PTHR11136:SF0">
    <property type="entry name" value="DIHYDROFOLATE SYNTHETASE-RELATED"/>
    <property type="match status" value="1"/>
</dbReference>
<dbReference type="NCBIfam" id="TIGR01499">
    <property type="entry name" value="folC"/>
    <property type="match status" value="1"/>
</dbReference>
<dbReference type="SUPFAM" id="SSF53623">
    <property type="entry name" value="MurD-like peptide ligases, catalytic domain"/>
    <property type="match status" value="1"/>
</dbReference>
<dbReference type="GO" id="GO:0004326">
    <property type="term" value="F:tetrahydrofolylpolyglutamate synthase activity"/>
    <property type="evidence" value="ECO:0007669"/>
    <property type="project" value="UniProtKB-EC"/>
</dbReference>
<evidence type="ECO:0000256" key="9">
    <source>
        <dbReference type="ARBA" id="ARBA00030592"/>
    </source>
</evidence>
<sequence>MFQTYDDVNRFLQLEHPGEMKMGLERMRAVLQKMQHPEKKLTCIHVAGTNGKGSVIAMLHAIFKEAGYTVGTFTSPYLECVTDHIHYQGEAIPHEKLQDILHKLKQPADEVKKEGYGSLSEFEAMTAAAFLYFAEEQPDICLIEAGLGGLTDATNVITPLVSVITSIGYDHMNILGRTLAEIAHHKAGIIKEGVPVITAVKKQEPKEVIINTAKKVAAPLECAGMTYQTERTAVKQRGQEVFYVTTQDDKKGPYPLSMLGAHQVDNAGIVVMTIEALNRRYGFTISEEALTNGLQKASWSGRFEYVAAPFPLLVDGAHNPESMTALLQTLRDHAPKTRFHILFGALQDKDVHEMLTPLEEVALSITFTDFSHHRAQKGEMLRAQCSLSETYYEKDWHEAIRRWLQKGSQTEPLLLTGSLYFIAEVRSYLLQKISEMNV</sequence>
<dbReference type="InterPro" id="IPR036615">
    <property type="entry name" value="Mur_ligase_C_dom_sf"/>
</dbReference>
<evidence type="ECO:0000256" key="10">
    <source>
        <dbReference type="ARBA" id="ARBA00047493"/>
    </source>
</evidence>
<dbReference type="EMBL" id="AKKV01000026">
    <property type="protein sequence ID" value="EIT85347.1"/>
    <property type="molecule type" value="Genomic_DNA"/>
</dbReference>
<dbReference type="InterPro" id="IPR013221">
    <property type="entry name" value="Mur_ligase_cen"/>
</dbReference>
<dbReference type="Proteomes" id="UP000004080">
    <property type="component" value="Unassembled WGS sequence"/>
</dbReference>
<dbReference type="STRING" id="1196324.A374_11405"/>
<evidence type="ECO:0000256" key="7">
    <source>
        <dbReference type="ARBA" id="ARBA00022840"/>
    </source>
</evidence>
<comment type="similarity">
    <text evidence="2 11">Belongs to the folylpolyglutamate synthase family.</text>
</comment>
<evidence type="ECO:0000313" key="15">
    <source>
        <dbReference type="Proteomes" id="UP000004080"/>
    </source>
</evidence>
<dbReference type="AlphaFoldDB" id="I8AHY6"/>
<dbReference type="InterPro" id="IPR018109">
    <property type="entry name" value="Folylpolyglutamate_synth_CS"/>
</dbReference>
<evidence type="ECO:0000256" key="6">
    <source>
        <dbReference type="ARBA" id="ARBA00022741"/>
    </source>
</evidence>
<evidence type="ECO:0000256" key="8">
    <source>
        <dbReference type="ARBA" id="ARBA00022842"/>
    </source>
</evidence>
<dbReference type="Pfam" id="PF08245">
    <property type="entry name" value="Mur_ligase_M"/>
    <property type="match status" value="1"/>
</dbReference>
<dbReference type="PIRSF" id="PIRSF001563">
    <property type="entry name" value="Folylpolyglu_synth"/>
    <property type="match status" value="1"/>
</dbReference>
<organism evidence="14 15">
    <name type="scientific">Fictibacillus macauensis ZFHKF-1</name>
    <dbReference type="NCBI Taxonomy" id="1196324"/>
    <lineage>
        <taxon>Bacteria</taxon>
        <taxon>Bacillati</taxon>
        <taxon>Bacillota</taxon>
        <taxon>Bacilli</taxon>
        <taxon>Bacillales</taxon>
        <taxon>Fictibacillaceae</taxon>
        <taxon>Fictibacillus</taxon>
    </lineage>
</organism>
<feature type="domain" description="Mur ligase central" evidence="13">
    <location>
        <begin position="46"/>
        <end position="271"/>
    </location>
</feature>
<evidence type="ECO:0000259" key="12">
    <source>
        <dbReference type="Pfam" id="PF02875"/>
    </source>
</evidence>
<keyword evidence="7 11" id="KW-0067">ATP-binding</keyword>
<dbReference type="eggNOG" id="COG0285">
    <property type="taxonomic scope" value="Bacteria"/>
</dbReference>
<evidence type="ECO:0000256" key="3">
    <source>
        <dbReference type="ARBA" id="ARBA00013025"/>
    </source>
</evidence>
<feature type="domain" description="Mur ligase C-terminal" evidence="12">
    <location>
        <begin position="301"/>
        <end position="418"/>
    </location>
</feature>
<dbReference type="EC" id="6.3.2.17" evidence="3"/>
<dbReference type="PANTHER" id="PTHR11136">
    <property type="entry name" value="FOLYLPOLYGLUTAMATE SYNTHASE-RELATED"/>
    <property type="match status" value="1"/>
</dbReference>
<dbReference type="GO" id="GO:0008841">
    <property type="term" value="F:dihydrofolate synthase activity"/>
    <property type="evidence" value="ECO:0007669"/>
    <property type="project" value="TreeGrafter"/>
</dbReference>
<dbReference type="PROSITE" id="PS01012">
    <property type="entry name" value="FOLYLPOLYGLU_SYNT_2"/>
    <property type="match status" value="1"/>
</dbReference>
<gene>
    <name evidence="14" type="ORF">A374_11405</name>
</gene>
<keyword evidence="8" id="KW-0460">Magnesium</keyword>
<dbReference type="Gene3D" id="3.90.190.20">
    <property type="entry name" value="Mur ligase, C-terminal domain"/>
    <property type="match status" value="1"/>
</dbReference>
<evidence type="ECO:0000256" key="1">
    <source>
        <dbReference type="ARBA" id="ARBA00001946"/>
    </source>
</evidence>
<protein>
    <recommendedName>
        <fullName evidence="3">tetrahydrofolate synthase</fullName>
        <ecNumber evidence="3">6.3.2.17</ecNumber>
    </recommendedName>
    <alternativeName>
        <fullName evidence="9">Tetrahydrofolylpolyglutamate synthase</fullName>
    </alternativeName>
</protein>
<dbReference type="GO" id="GO:0046872">
    <property type="term" value="F:metal ion binding"/>
    <property type="evidence" value="ECO:0007669"/>
    <property type="project" value="UniProtKB-KW"/>
</dbReference>
<dbReference type="OrthoDB" id="9809356at2"/>
<keyword evidence="15" id="KW-1185">Reference proteome</keyword>
<proteinExistence type="inferred from homology"/>
<comment type="catalytic activity">
    <reaction evidence="10">
        <text>(6S)-5,6,7,8-tetrahydrofolyl-(gamma-L-Glu)(n) + L-glutamate + ATP = (6S)-5,6,7,8-tetrahydrofolyl-(gamma-L-Glu)(n+1) + ADP + phosphate + H(+)</text>
        <dbReference type="Rhea" id="RHEA:10580"/>
        <dbReference type="Rhea" id="RHEA-COMP:14738"/>
        <dbReference type="Rhea" id="RHEA-COMP:14740"/>
        <dbReference type="ChEBI" id="CHEBI:15378"/>
        <dbReference type="ChEBI" id="CHEBI:29985"/>
        <dbReference type="ChEBI" id="CHEBI:30616"/>
        <dbReference type="ChEBI" id="CHEBI:43474"/>
        <dbReference type="ChEBI" id="CHEBI:141005"/>
        <dbReference type="ChEBI" id="CHEBI:456216"/>
        <dbReference type="EC" id="6.3.2.17"/>
    </reaction>
</comment>
<keyword evidence="4 11" id="KW-0436">Ligase</keyword>
<reference evidence="14 15" key="1">
    <citation type="journal article" date="2012" name="J. Bacteriol.">
        <title>Genome of Bacillus macauensis ZFHKF-1, a Long-Chain-Forming Bacterium.</title>
        <authorList>
            <person name="Cai L."/>
            <person name="Zhang T."/>
        </authorList>
    </citation>
    <scope>NUCLEOTIDE SEQUENCE [LARGE SCALE GENOMIC DNA]</scope>
    <source>
        <strain evidence="14 15">ZFHKF-1</strain>
    </source>
</reference>
<dbReference type="InterPro" id="IPR001645">
    <property type="entry name" value="Folylpolyglutamate_synth"/>
</dbReference>
<comment type="cofactor">
    <cofactor evidence="1">
        <name>Mg(2+)</name>
        <dbReference type="ChEBI" id="CHEBI:18420"/>
    </cofactor>
</comment>
<dbReference type="PATRIC" id="fig|1196324.3.peg.2341"/>
<dbReference type="InterPro" id="IPR036565">
    <property type="entry name" value="Mur-like_cat_sf"/>
</dbReference>
<evidence type="ECO:0000259" key="13">
    <source>
        <dbReference type="Pfam" id="PF08245"/>
    </source>
</evidence>
<name>I8AHY6_9BACL</name>
<dbReference type="FunFam" id="3.40.1190.10:FF:000011">
    <property type="entry name" value="Folylpolyglutamate synthase/dihydrofolate synthase"/>
    <property type="match status" value="1"/>
</dbReference>
<keyword evidence="5" id="KW-0479">Metal-binding</keyword>
<comment type="caution">
    <text evidence="14">The sequence shown here is derived from an EMBL/GenBank/DDBJ whole genome shotgun (WGS) entry which is preliminary data.</text>
</comment>
<dbReference type="RefSeq" id="WP_007202365.1">
    <property type="nucleotide sequence ID" value="NZ_AKKV01000026.1"/>
</dbReference>
<dbReference type="GO" id="GO:0005524">
    <property type="term" value="F:ATP binding"/>
    <property type="evidence" value="ECO:0007669"/>
    <property type="project" value="UniProtKB-KW"/>
</dbReference>
<dbReference type="Pfam" id="PF02875">
    <property type="entry name" value="Mur_ligase_C"/>
    <property type="match status" value="1"/>
</dbReference>
<evidence type="ECO:0000256" key="4">
    <source>
        <dbReference type="ARBA" id="ARBA00022598"/>
    </source>
</evidence>
<keyword evidence="6 11" id="KW-0547">Nucleotide-binding</keyword>
<evidence type="ECO:0000256" key="11">
    <source>
        <dbReference type="PIRNR" id="PIRNR001563"/>
    </source>
</evidence>
<dbReference type="GO" id="GO:0005737">
    <property type="term" value="C:cytoplasm"/>
    <property type="evidence" value="ECO:0007669"/>
    <property type="project" value="TreeGrafter"/>
</dbReference>
<evidence type="ECO:0000313" key="14">
    <source>
        <dbReference type="EMBL" id="EIT85347.1"/>
    </source>
</evidence>
<accession>I8AHY6</accession>
<dbReference type="InterPro" id="IPR004101">
    <property type="entry name" value="Mur_ligase_C"/>
</dbReference>
<dbReference type="Gene3D" id="3.40.1190.10">
    <property type="entry name" value="Mur-like, catalytic domain"/>
    <property type="match status" value="1"/>
</dbReference>
<evidence type="ECO:0000256" key="2">
    <source>
        <dbReference type="ARBA" id="ARBA00008276"/>
    </source>
</evidence>